<dbReference type="RefSeq" id="XP_001223269.1">
    <property type="nucleotide sequence ID" value="XM_001223268.1"/>
</dbReference>
<dbReference type="VEuPathDB" id="FungiDB:CHGG_04055"/>
<dbReference type="InParanoid" id="Q2H2E1"/>
<protein>
    <submittedName>
        <fullName evidence="1">Uncharacterized protein</fullName>
    </submittedName>
</protein>
<dbReference type="EMBL" id="CH408032">
    <property type="protein sequence ID" value="EAQ87436.1"/>
    <property type="molecule type" value="Genomic_DNA"/>
</dbReference>
<dbReference type="Proteomes" id="UP000001056">
    <property type="component" value="Unassembled WGS sequence"/>
</dbReference>
<keyword evidence="2" id="KW-1185">Reference proteome</keyword>
<name>Q2H2E1_CHAGB</name>
<accession>Q2H2E1</accession>
<dbReference type="OrthoDB" id="4585632at2759"/>
<evidence type="ECO:0000313" key="2">
    <source>
        <dbReference type="Proteomes" id="UP000001056"/>
    </source>
</evidence>
<dbReference type="GeneID" id="4392916"/>
<reference evidence="2" key="1">
    <citation type="journal article" date="2015" name="Genome Announc.">
        <title>Draft genome sequence of the cellulolytic fungus Chaetomium globosum.</title>
        <authorList>
            <person name="Cuomo C.A."/>
            <person name="Untereiner W.A."/>
            <person name="Ma L.-J."/>
            <person name="Grabherr M."/>
            <person name="Birren B.W."/>
        </authorList>
    </citation>
    <scope>NUCLEOTIDE SEQUENCE [LARGE SCALE GENOMIC DNA]</scope>
    <source>
        <strain evidence="2">ATCC 6205 / CBS 148.51 / DSM 1962 / NBRC 6347 / NRRL 1970</strain>
    </source>
</reference>
<dbReference type="AlphaFoldDB" id="Q2H2E1"/>
<evidence type="ECO:0000313" key="1">
    <source>
        <dbReference type="EMBL" id="EAQ87436.1"/>
    </source>
</evidence>
<gene>
    <name evidence="1" type="ORF">CHGG_04055</name>
</gene>
<proteinExistence type="predicted"/>
<dbReference type="HOGENOM" id="CLU_841975_0_0_1"/>
<sequence length="329" mass="34850">MVLPSCFLTIPALATTVIDSGGYHVPATLAYAPTNTNYFGATACGLNSLTSTTWPASTAKCTLPASVSGKAYSVTPVVYVPRATPGVIDLFQRPMRVDNYTCDPIPVASMNNGNFQFSCKNLRGKDMGQGHHSISWILPAAAGVAINTYGFIAYQPISTPTYVVNSAKATTNLVPTTNGVTTYTRSFTDTSTVRVTVTTGTTTCTYTVKATATPVSGRHLARADSSNIQLGPRIPVRHAGGAHVQPYSGAELKERAASVTPVIGKPDVTYPPYGVTTIYVKSISTSLYTITTYYTSYWASPVMTTTIRVKATEIKTVTATVTPTPTSTP</sequence>
<organism evidence="1 2">
    <name type="scientific">Chaetomium globosum (strain ATCC 6205 / CBS 148.51 / DSM 1962 / NBRC 6347 / NRRL 1970)</name>
    <name type="common">Soil fungus</name>
    <dbReference type="NCBI Taxonomy" id="306901"/>
    <lineage>
        <taxon>Eukaryota</taxon>
        <taxon>Fungi</taxon>
        <taxon>Dikarya</taxon>
        <taxon>Ascomycota</taxon>
        <taxon>Pezizomycotina</taxon>
        <taxon>Sordariomycetes</taxon>
        <taxon>Sordariomycetidae</taxon>
        <taxon>Sordariales</taxon>
        <taxon>Chaetomiaceae</taxon>
        <taxon>Chaetomium</taxon>
    </lineage>
</organism>